<organism evidence="2 3">
    <name type="scientific">Panagrolaimus davidi</name>
    <dbReference type="NCBI Taxonomy" id="227884"/>
    <lineage>
        <taxon>Eukaryota</taxon>
        <taxon>Metazoa</taxon>
        <taxon>Ecdysozoa</taxon>
        <taxon>Nematoda</taxon>
        <taxon>Chromadorea</taxon>
        <taxon>Rhabditida</taxon>
        <taxon>Tylenchina</taxon>
        <taxon>Panagrolaimomorpha</taxon>
        <taxon>Panagrolaimoidea</taxon>
        <taxon>Panagrolaimidae</taxon>
        <taxon>Panagrolaimus</taxon>
    </lineage>
</organism>
<feature type="chain" id="PRO_5037065086" evidence="1">
    <location>
        <begin position="20"/>
        <end position="81"/>
    </location>
</feature>
<keyword evidence="2" id="KW-1185">Reference proteome</keyword>
<dbReference type="Proteomes" id="UP000887578">
    <property type="component" value="Unplaced"/>
</dbReference>
<evidence type="ECO:0000313" key="2">
    <source>
        <dbReference type="Proteomes" id="UP000887578"/>
    </source>
</evidence>
<feature type="signal peptide" evidence="1">
    <location>
        <begin position="1"/>
        <end position="19"/>
    </location>
</feature>
<evidence type="ECO:0000256" key="1">
    <source>
        <dbReference type="SAM" id="SignalP"/>
    </source>
</evidence>
<dbReference type="AlphaFoldDB" id="A0A914Q9D0"/>
<dbReference type="WBParaSite" id="PDA_v2.g25717.t1">
    <property type="protein sequence ID" value="PDA_v2.g25717.t1"/>
    <property type="gene ID" value="PDA_v2.g25717"/>
</dbReference>
<proteinExistence type="predicted"/>
<reference evidence="3" key="1">
    <citation type="submission" date="2022-11" db="UniProtKB">
        <authorList>
            <consortium name="WormBaseParasite"/>
        </authorList>
    </citation>
    <scope>IDENTIFICATION</scope>
</reference>
<name>A0A914Q9D0_9BILA</name>
<keyword evidence="1" id="KW-0732">Signal</keyword>
<accession>A0A914Q9D0</accession>
<evidence type="ECO:0000313" key="3">
    <source>
        <dbReference type="WBParaSite" id="PDA_v2.g25717.t1"/>
    </source>
</evidence>
<sequence>MKSLHIGIVLLLIAASIIADNSVIDQNEQHIRTRRDTTSFNETEMANITATADSDDNDDDDVGVIYVCGDNTTDDVIQDRF</sequence>
<protein>
    <submittedName>
        <fullName evidence="3">Uncharacterized protein</fullName>
    </submittedName>
</protein>